<keyword evidence="1" id="KW-1133">Transmembrane helix</keyword>
<keyword evidence="1" id="KW-0812">Transmembrane</keyword>
<dbReference type="PATRIC" id="fig|1619125.3.peg.82"/>
<dbReference type="SUPFAM" id="SSF75011">
    <property type="entry name" value="3-carboxy-cis,cis-mucoante lactonizing enzyme"/>
    <property type="match status" value="1"/>
</dbReference>
<dbReference type="Pfam" id="PF08309">
    <property type="entry name" value="LVIVD"/>
    <property type="match status" value="1"/>
</dbReference>
<organism evidence="2 3">
    <name type="scientific">candidate division WWE3 bacterium GW2011_GWC2_44_9</name>
    <dbReference type="NCBI Taxonomy" id="1619125"/>
    <lineage>
        <taxon>Bacteria</taxon>
        <taxon>Katanobacteria</taxon>
    </lineage>
</organism>
<accession>A0A0G1MWF3</accession>
<keyword evidence="1" id="KW-0472">Membrane</keyword>
<gene>
    <name evidence="2" type="ORF">UW82_C0003G0010</name>
</gene>
<sequence>MKARAGHVLVELLLAVSIFTVIASSILGGFISARDGRVSQKHTLKAAGYLTEALEALRSIRERDWQEVSVNGIYHPVLDGTAWRLADGEETVGVDYTRRIELTDVFRDASGKISETGTVLDPALKRANITVSWGLTSNQSVSAMQLLSRFPSDATFEHTTTGDFEDGYLDGTAIQDDEGGEVILGAGGYGNWCKPTQVPFVEVSLGSNGNAAAIWAAEGRVFAGTGENSSGLSFVDIEVSNDNPPTAEVIGTLDGYKTNDVFGQSNYAYLATDSNDKEVVIVNTDTHTEVGYFNAPGSSDGNGVFVYGDVGYVTTGGKLYSFDLSSKTGPRPILDSNGVLVSIFGVAKKLDVVGNYAYVAIDGYALLELSIVNVSNPYNMSWVGGANVNASGGKEVYVNASGTRAYLATNKDSGKSEFFIINTSTKSGFRGSVGSYDAGGMNPMGVAIGTGNKALLVGSGGVEYQVIDISTESNPKSCGSLNTDYDINGVTAVLEQDGDAYAYIVAKDAGNELKIIEGGPGGQYASEGTFESEVFDVGAGNTVMFNRFEISKETPEGTQLRMQVAPFSDGASSCSSTTPTYIGPDGTSASFFEGGGAVPFTGLPVADANPAKCFQYKLYLDTSDKDATPVFKSIKVNYSL</sequence>
<evidence type="ECO:0000313" key="3">
    <source>
        <dbReference type="Proteomes" id="UP000034504"/>
    </source>
</evidence>
<evidence type="ECO:0000313" key="2">
    <source>
        <dbReference type="EMBL" id="KKT85092.1"/>
    </source>
</evidence>
<dbReference type="InterPro" id="IPR013211">
    <property type="entry name" value="LVIVD"/>
</dbReference>
<evidence type="ECO:0000256" key="1">
    <source>
        <dbReference type="SAM" id="Phobius"/>
    </source>
</evidence>
<proteinExistence type="predicted"/>
<dbReference type="AlphaFoldDB" id="A0A0G1MWF3"/>
<feature type="transmembrane region" description="Helical" evidence="1">
    <location>
        <begin position="12"/>
        <end position="31"/>
    </location>
</feature>
<protein>
    <recommendedName>
        <fullName evidence="4">LVIVD repeat protein</fullName>
    </recommendedName>
</protein>
<comment type="caution">
    <text evidence="2">The sequence shown here is derived from an EMBL/GenBank/DDBJ whole genome shotgun (WGS) entry which is preliminary data.</text>
</comment>
<evidence type="ECO:0008006" key="4">
    <source>
        <dbReference type="Google" id="ProtNLM"/>
    </source>
</evidence>
<reference evidence="2 3" key="1">
    <citation type="journal article" date="2015" name="Nature">
        <title>rRNA introns, odd ribosomes, and small enigmatic genomes across a large radiation of phyla.</title>
        <authorList>
            <person name="Brown C.T."/>
            <person name="Hug L.A."/>
            <person name="Thomas B.C."/>
            <person name="Sharon I."/>
            <person name="Castelle C.J."/>
            <person name="Singh A."/>
            <person name="Wilkins M.J."/>
            <person name="Williams K.H."/>
            <person name="Banfield J.F."/>
        </authorList>
    </citation>
    <scope>NUCLEOTIDE SEQUENCE [LARGE SCALE GENOMIC DNA]</scope>
</reference>
<dbReference type="Proteomes" id="UP000034504">
    <property type="component" value="Unassembled WGS sequence"/>
</dbReference>
<dbReference type="EMBL" id="LCJU01000003">
    <property type="protein sequence ID" value="KKT85092.1"/>
    <property type="molecule type" value="Genomic_DNA"/>
</dbReference>
<name>A0A0G1MWF3_UNCKA</name>